<evidence type="ECO:0000256" key="5">
    <source>
        <dbReference type="ARBA" id="ARBA00022640"/>
    </source>
</evidence>
<evidence type="ECO:0000256" key="12">
    <source>
        <dbReference type="SAM" id="MobiDB-lite"/>
    </source>
</evidence>
<evidence type="ECO:0000256" key="2">
    <source>
        <dbReference type="ARBA" id="ARBA00006500"/>
    </source>
</evidence>
<dbReference type="EMBL" id="CP144696">
    <property type="protein sequence ID" value="WVZ13271.1"/>
    <property type="molecule type" value="Genomic_DNA"/>
</dbReference>
<dbReference type="InterPro" id="IPR029069">
    <property type="entry name" value="HotDog_dom_sf"/>
</dbReference>
<dbReference type="GO" id="GO:0009507">
    <property type="term" value="C:chloroplast"/>
    <property type="evidence" value="ECO:0007669"/>
    <property type="project" value="UniProtKB-SubCell"/>
</dbReference>
<dbReference type="InterPro" id="IPR021113">
    <property type="entry name" value="Acyl-ACP-thioesterase_N"/>
</dbReference>
<dbReference type="PANTHER" id="PTHR31727">
    <property type="entry name" value="OLEOYL-ACYL CARRIER PROTEIN THIOESTERASE 1, CHLOROPLASTIC"/>
    <property type="match status" value="1"/>
</dbReference>
<dbReference type="GO" id="GO:0000036">
    <property type="term" value="F:acyl carrier activity"/>
    <property type="evidence" value="ECO:0007669"/>
    <property type="project" value="TreeGrafter"/>
</dbReference>
<organism evidence="16 17">
    <name type="scientific">Vigna mungo</name>
    <name type="common">Black gram</name>
    <name type="synonym">Phaseolus mungo</name>
    <dbReference type="NCBI Taxonomy" id="3915"/>
    <lineage>
        <taxon>Eukaryota</taxon>
        <taxon>Viridiplantae</taxon>
        <taxon>Streptophyta</taxon>
        <taxon>Embryophyta</taxon>
        <taxon>Tracheophyta</taxon>
        <taxon>Spermatophyta</taxon>
        <taxon>Magnoliopsida</taxon>
        <taxon>eudicotyledons</taxon>
        <taxon>Gunneridae</taxon>
        <taxon>Pentapetalae</taxon>
        <taxon>rosids</taxon>
        <taxon>fabids</taxon>
        <taxon>Fabales</taxon>
        <taxon>Fabaceae</taxon>
        <taxon>Papilionoideae</taxon>
        <taxon>50 kb inversion clade</taxon>
        <taxon>NPAAA clade</taxon>
        <taxon>indigoferoid/millettioid clade</taxon>
        <taxon>Phaseoleae</taxon>
        <taxon>Vigna</taxon>
    </lineage>
</organism>
<feature type="domain" description="Acyl-ACP-thioesterase N-terminal" evidence="14">
    <location>
        <begin position="1"/>
        <end position="123"/>
    </location>
</feature>
<evidence type="ECO:0000313" key="16">
    <source>
        <dbReference type="EMBL" id="WVZ13271.1"/>
    </source>
</evidence>
<keyword evidence="6 11" id="KW-0378">Hydrolase</keyword>
<keyword evidence="4 11" id="KW-0150">Chloroplast</keyword>
<sequence length="488" mass="54059">MVATAATSSIFPVPSPSPDSGGAGNKLVGGQANLGGLKSKLVTSGGLKAKAQAPSKINGSTVATSVESLKLEDDLPSPPPRTFINQLPDWSMLLAAITTIFLAAEKQWMMLDWKPRRPDMLIDPFGIGRIVQDGLVFRENFSIRSYEIGADRTASIETVMNHLQETALNHVKSAGLLGDGFGSTPEMCKKNLIWVVTRMQVVVDRYPTWYVTQIHICDFECIHAKAICLDKLLVSIIMVVLNLIIKLGVKICFRGDIVQVDTWVSGSGKNGMRRDWVLRDCKTGEILTRASSVWVMMNKLTRRLSKIPEEVREEIGSYFVDSDPILEEDSRKLTKLDDSTADYIRTGLSPRWSDLDVNQHVNNVKYIGWILEGRIINKNCHLIRIRPIAGYDSQTPSCPSAPQPILESHELSSMTLEYRRECGRDSVLDSLTAVSGANIGNLADSGHVECKHLLRLENGAEIVRGRTEWRPKPVNNFGFMNEVPAEST</sequence>
<reference evidence="16 17" key="1">
    <citation type="journal article" date="2023" name="Life. Sci Alliance">
        <title>Evolutionary insights into 3D genome organization and epigenetic landscape of Vigna mungo.</title>
        <authorList>
            <person name="Junaid A."/>
            <person name="Singh B."/>
            <person name="Bhatia S."/>
        </authorList>
    </citation>
    <scope>NUCLEOTIDE SEQUENCE [LARGE SCALE GENOMIC DNA]</scope>
    <source>
        <strain evidence="16">Urdbean</strain>
    </source>
</reference>
<feature type="compositionally biased region" description="Polar residues" evidence="12">
    <location>
        <begin position="1"/>
        <end position="10"/>
    </location>
</feature>
<dbReference type="FunFam" id="3.10.129.10:FF:000151">
    <property type="entry name" value="Acyl-[acyl-carrier-protein] hydrolase"/>
    <property type="match status" value="1"/>
</dbReference>
<dbReference type="CDD" id="cd00586">
    <property type="entry name" value="4HBT"/>
    <property type="match status" value="1"/>
</dbReference>
<feature type="domain" description="Acyl-ACP thioesterase N-terminal hotdog" evidence="13">
    <location>
        <begin position="134"/>
        <end position="210"/>
    </location>
</feature>
<dbReference type="InterPro" id="IPR045023">
    <property type="entry name" value="FATA/B"/>
</dbReference>
<keyword evidence="9 11" id="KW-0443">Lipid metabolism</keyword>
<protein>
    <recommendedName>
        <fullName evidence="11">Acyl-[acyl-carrier-protein] hydrolase</fullName>
        <ecNumber evidence="11">3.1.2.-</ecNumber>
    </recommendedName>
</protein>
<dbReference type="AlphaFoldDB" id="A0AAQ3NNK4"/>
<feature type="domain" description="Acyl-ACP thioesterase N-terminal hotdog" evidence="13">
    <location>
        <begin position="239"/>
        <end position="315"/>
    </location>
</feature>
<keyword evidence="10 11" id="KW-0275">Fatty acid biosynthesis</keyword>
<comment type="subcellular location">
    <subcellularLocation>
        <location evidence="1 11">Plastid</location>
        <location evidence="1 11">Chloroplast</location>
    </subcellularLocation>
</comment>
<dbReference type="EC" id="3.1.2.-" evidence="11"/>
<dbReference type="InterPro" id="IPR049427">
    <property type="entry name" value="Acyl-ACP_TE_C"/>
</dbReference>
<dbReference type="GO" id="GO:0016297">
    <property type="term" value="F:fatty acyl-[ACP] hydrolase activity"/>
    <property type="evidence" value="ECO:0007669"/>
    <property type="project" value="InterPro"/>
</dbReference>
<evidence type="ECO:0000256" key="1">
    <source>
        <dbReference type="ARBA" id="ARBA00004229"/>
    </source>
</evidence>
<keyword evidence="7 11" id="KW-0276">Fatty acid metabolism</keyword>
<evidence type="ECO:0000259" key="15">
    <source>
        <dbReference type="Pfam" id="PF20791"/>
    </source>
</evidence>
<dbReference type="Gene3D" id="3.10.129.10">
    <property type="entry name" value="Hotdog Thioesterase"/>
    <property type="match status" value="2"/>
</dbReference>
<comment type="function">
    <text evidence="11">Plays an essential role in chain termination during de novo fatty acid synthesis.</text>
</comment>
<feature type="region of interest" description="Disordered" evidence="12">
    <location>
        <begin position="1"/>
        <end position="26"/>
    </location>
</feature>
<evidence type="ECO:0000256" key="3">
    <source>
        <dbReference type="ARBA" id="ARBA00022516"/>
    </source>
</evidence>
<evidence type="ECO:0000256" key="7">
    <source>
        <dbReference type="ARBA" id="ARBA00022832"/>
    </source>
</evidence>
<comment type="similarity">
    <text evidence="2 11">Belongs to the acyl-ACP thioesterase family.</text>
</comment>
<evidence type="ECO:0000256" key="4">
    <source>
        <dbReference type="ARBA" id="ARBA00022528"/>
    </source>
</evidence>
<evidence type="ECO:0000259" key="13">
    <source>
        <dbReference type="Pfam" id="PF01643"/>
    </source>
</evidence>
<dbReference type="InterPro" id="IPR002864">
    <property type="entry name" value="Acyl-ACP_thioesterase_NHD"/>
</dbReference>
<dbReference type="Pfam" id="PF20791">
    <property type="entry name" value="Acyl-ACP_TE_C"/>
    <property type="match status" value="2"/>
</dbReference>
<dbReference type="Pfam" id="PF12590">
    <property type="entry name" value="Acyl-thio_N"/>
    <property type="match status" value="1"/>
</dbReference>
<evidence type="ECO:0000256" key="10">
    <source>
        <dbReference type="ARBA" id="ARBA00023160"/>
    </source>
</evidence>
<accession>A0AAQ3NNK4</accession>
<keyword evidence="3 11" id="KW-0444">Lipid biosynthesis</keyword>
<evidence type="ECO:0000313" key="17">
    <source>
        <dbReference type="Proteomes" id="UP001374535"/>
    </source>
</evidence>
<keyword evidence="8" id="KW-0809">Transit peptide</keyword>
<evidence type="ECO:0000256" key="6">
    <source>
        <dbReference type="ARBA" id="ARBA00022801"/>
    </source>
</evidence>
<gene>
    <name evidence="16" type="ORF">V8G54_017801</name>
</gene>
<dbReference type="SUPFAM" id="SSF54637">
    <property type="entry name" value="Thioesterase/thiol ester dehydrase-isomerase"/>
    <property type="match status" value="3"/>
</dbReference>
<feature type="domain" description="Acyl-ACP thioesterase-like C-terminal" evidence="15">
    <location>
        <begin position="340"/>
        <end position="372"/>
    </location>
</feature>
<proteinExistence type="inferred from homology"/>
<evidence type="ECO:0000256" key="11">
    <source>
        <dbReference type="RuleBase" id="RU363096"/>
    </source>
</evidence>
<dbReference type="PANTHER" id="PTHR31727:SF2">
    <property type="entry name" value="PALMITOYL-ACYL CARRIER PROTEIN THIOESTERASE, CHLOROPLASTIC"/>
    <property type="match status" value="1"/>
</dbReference>
<keyword evidence="5 11" id="KW-0934">Plastid</keyword>
<name>A0AAQ3NNK4_VIGMU</name>
<evidence type="ECO:0000256" key="8">
    <source>
        <dbReference type="ARBA" id="ARBA00022946"/>
    </source>
</evidence>
<evidence type="ECO:0000259" key="14">
    <source>
        <dbReference type="Pfam" id="PF12590"/>
    </source>
</evidence>
<dbReference type="Proteomes" id="UP001374535">
    <property type="component" value="Chromosome 5"/>
</dbReference>
<dbReference type="Pfam" id="PF01643">
    <property type="entry name" value="Acyl-ACP_TE"/>
    <property type="match status" value="2"/>
</dbReference>
<keyword evidence="17" id="KW-1185">Reference proteome</keyword>
<evidence type="ECO:0000256" key="9">
    <source>
        <dbReference type="ARBA" id="ARBA00023098"/>
    </source>
</evidence>
<feature type="domain" description="Acyl-ACP thioesterase-like C-terminal" evidence="15">
    <location>
        <begin position="401"/>
        <end position="470"/>
    </location>
</feature>